<dbReference type="SUPFAM" id="SSF52317">
    <property type="entry name" value="Class I glutamine amidotransferase-like"/>
    <property type="match status" value="1"/>
</dbReference>
<evidence type="ECO:0000256" key="3">
    <source>
        <dbReference type="ARBA" id="ARBA00022801"/>
    </source>
</evidence>
<dbReference type="GO" id="GO:0016805">
    <property type="term" value="F:dipeptidase activity"/>
    <property type="evidence" value="ECO:0007669"/>
    <property type="project" value="UniProtKB-KW"/>
</dbReference>
<dbReference type="Gene3D" id="3.40.50.880">
    <property type="match status" value="1"/>
</dbReference>
<protein>
    <submittedName>
        <fullName evidence="5">Dipeptidase PepE</fullName>
        <ecNumber evidence="5">3.4.13.21</ecNumber>
    </submittedName>
</protein>
<comment type="similarity">
    <text evidence="1">Belongs to the peptidase S51 family.</text>
</comment>
<keyword evidence="5" id="KW-0224">Dipeptidase</keyword>
<dbReference type="CDD" id="cd03146">
    <property type="entry name" value="GAT1_Peptidase_E"/>
    <property type="match status" value="1"/>
</dbReference>
<name>A0A5B8UMV4_9BACT</name>
<gene>
    <name evidence="5" type="primary">pepE</name>
    <name evidence="5" type="ORF">FSB75_17065</name>
</gene>
<sequence>MKGIRILAFSSSRVGGGAYLETAVPVMKEFLGTTSSTIAFIPFASVDNHEAYANNVREGFPALAQNIKLVTPGNAKTTIEQCDAVMVGGGNTFKLLHDLYAYDLVEIIRAKVQSGTPYIGWSAGSNLCGPTLCTTNDMPIVQPKSFEAFDFFPFQINPHYYNLVTKGFHGETRDQRLEEFLKLNEGTSIVCLPEGTWLRLQNNELLFDGAAQGTVMTREEGQTIHRLVHPGTIMSPNPKAGRLF</sequence>
<keyword evidence="2" id="KW-0645">Protease</keyword>
<dbReference type="PANTHER" id="PTHR20842">
    <property type="entry name" value="PROTEASE S51 ALPHA-ASPARTYL DIPEPTIDASE"/>
    <property type="match status" value="1"/>
</dbReference>
<dbReference type="Proteomes" id="UP000321204">
    <property type="component" value="Chromosome"/>
</dbReference>
<keyword evidence="6" id="KW-1185">Reference proteome</keyword>
<evidence type="ECO:0000313" key="5">
    <source>
        <dbReference type="EMBL" id="QEC57539.1"/>
    </source>
</evidence>
<evidence type="ECO:0000256" key="4">
    <source>
        <dbReference type="ARBA" id="ARBA00022825"/>
    </source>
</evidence>
<dbReference type="GO" id="GO:0006508">
    <property type="term" value="P:proteolysis"/>
    <property type="evidence" value="ECO:0007669"/>
    <property type="project" value="UniProtKB-KW"/>
</dbReference>
<evidence type="ECO:0000256" key="2">
    <source>
        <dbReference type="ARBA" id="ARBA00022670"/>
    </source>
</evidence>
<dbReference type="Pfam" id="PF03575">
    <property type="entry name" value="Peptidase_S51"/>
    <property type="match status" value="1"/>
</dbReference>
<dbReference type="InterPro" id="IPR005320">
    <property type="entry name" value="Peptidase_S51"/>
</dbReference>
<dbReference type="NCBIfam" id="NF003642">
    <property type="entry name" value="PRK05282.1"/>
    <property type="match status" value="1"/>
</dbReference>
<accession>A0A5B8UMV4</accession>
<dbReference type="EC" id="3.4.13.21" evidence="5"/>
<keyword evidence="4" id="KW-0720">Serine protease</keyword>
<evidence type="ECO:0000313" key="6">
    <source>
        <dbReference type="Proteomes" id="UP000321204"/>
    </source>
</evidence>
<dbReference type="RefSeq" id="WP_146789971.1">
    <property type="nucleotide sequence ID" value="NZ_BAABIO010000003.1"/>
</dbReference>
<evidence type="ECO:0000256" key="1">
    <source>
        <dbReference type="ARBA" id="ARBA00006534"/>
    </source>
</evidence>
<dbReference type="AlphaFoldDB" id="A0A5B8UMV4"/>
<reference evidence="5 6" key="1">
    <citation type="journal article" date="2015" name="Int. J. Syst. Evol. Microbiol.">
        <title>Flavisolibacter ginsenosidimutans sp. nov., with ginsenoside-converting activity isolated from soil used for cultivating ginseng.</title>
        <authorList>
            <person name="Zhao Y."/>
            <person name="Liu Q."/>
            <person name="Kang M.S."/>
            <person name="Jin F."/>
            <person name="Yu H."/>
            <person name="Im W.T."/>
        </authorList>
    </citation>
    <scope>NUCLEOTIDE SEQUENCE [LARGE SCALE GENOMIC DNA]</scope>
    <source>
        <strain evidence="5 6">Gsoil 636</strain>
    </source>
</reference>
<dbReference type="GO" id="GO:0008236">
    <property type="term" value="F:serine-type peptidase activity"/>
    <property type="evidence" value="ECO:0007669"/>
    <property type="project" value="UniProtKB-KW"/>
</dbReference>
<organism evidence="5 6">
    <name type="scientific">Flavisolibacter ginsenosidimutans</name>
    <dbReference type="NCBI Taxonomy" id="661481"/>
    <lineage>
        <taxon>Bacteria</taxon>
        <taxon>Pseudomonadati</taxon>
        <taxon>Bacteroidota</taxon>
        <taxon>Chitinophagia</taxon>
        <taxon>Chitinophagales</taxon>
        <taxon>Chitinophagaceae</taxon>
        <taxon>Flavisolibacter</taxon>
    </lineage>
</organism>
<keyword evidence="3 5" id="KW-0378">Hydrolase</keyword>
<dbReference type="KEGG" id="fgg:FSB75_17065"/>
<proteinExistence type="inferred from homology"/>
<dbReference type="PANTHER" id="PTHR20842:SF0">
    <property type="entry name" value="ALPHA-ASPARTYL DIPEPTIDASE"/>
    <property type="match status" value="1"/>
</dbReference>
<dbReference type="InterPro" id="IPR029062">
    <property type="entry name" value="Class_I_gatase-like"/>
</dbReference>
<dbReference type="EMBL" id="CP042433">
    <property type="protein sequence ID" value="QEC57539.1"/>
    <property type="molecule type" value="Genomic_DNA"/>
</dbReference>
<dbReference type="OrthoDB" id="3373764at2"/>